<dbReference type="EC" id="4.2.99.18" evidence="12"/>
<evidence type="ECO:0000259" key="13">
    <source>
        <dbReference type="SMART" id="SM00478"/>
    </source>
</evidence>
<dbReference type="InterPro" id="IPR004035">
    <property type="entry name" value="Endouclease-III_FeS-bd_BS"/>
</dbReference>
<protein>
    <recommendedName>
        <fullName evidence="12">Endonuclease III</fullName>
        <ecNumber evidence="12">4.2.99.18</ecNumber>
    </recommendedName>
    <alternativeName>
        <fullName evidence="12">DNA-(apurinic or apyrimidinic site) lyase</fullName>
    </alternativeName>
</protein>
<organism evidence="14">
    <name type="scientific">Ignavibacterium album</name>
    <dbReference type="NCBI Taxonomy" id="591197"/>
    <lineage>
        <taxon>Bacteria</taxon>
        <taxon>Pseudomonadati</taxon>
        <taxon>Ignavibacteriota</taxon>
        <taxon>Ignavibacteria</taxon>
        <taxon>Ignavibacteriales</taxon>
        <taxon>Ignavibacteriaceae</taxon>
        <taxon>Ignavibacterium</taxon>
    </lineage>
</organism>
<evidence type="ECO:0000256" key="5">
    <source>
        <dbReference type="ARBA" id="ARBA00022801"/>
    </source>
</evidence>
<evidence type="ECO:0000256" key="6">
    <source>
        <dbReference type="ARBA" id="ARBA00023004"/>
    </source>
</evidence>
<evidence type="ECO:0000256" key="4">
    <source>
        <dbReference type="ARBA" id="ARBA00022763"/>
    </source>
</evidence>
<evidence type="ECO:0000256" key="10">
    <source>
        <dbReference type="ARBA" id="ARBA00023239"/>
    </source>
</evidence>
<dbReference type="PROSITE" id="PS01155">
    <property type="entry name" value="ENDONUCLEASE_III_2"/>
    <property type="match status" value="1"/>
</dbReference>
<feature type="binding site" evidence="12">
    <location>
        <position position="207"/>
    </location>
    <ligand>
        <name>[4Fe-4S] cluster</name>
        <dbReference type="ChEBI" id="CHEBI:49883"/>
    </ligand>
</feature>
<dbReference type="InterPro" id="IPR004036">
    <property type="entry name" value="Endonuclease-III-like_CS2"/>
</dbReference>
<dbReference type="GO" id="GO:0051539">
    <property type="term" value="F:4 iron, 4 sulfur cluster binding"/>
    <property type="evidence" value="ECO:0007669"/>
    <property type="project" value="UniProtKB-UniRule"/>
</dbReference>
<reference evidence="14" key="1">
    <citation type="journal article" date="2020" name="mSystems">
        <title>Genome- and Community-Level Interaction Insights into Carbon Utilization and Element Cycling Functions of Hydrothermarchaeota in Hydrothermal Sediment.</title>
        <authorList>
            <person name="Zhou Z."/>
            <person name="Liu Y."/>
            <person name="Xu W."/>
            <person name="Pan J."/>
            <person name="Luo Z.H."/>
            <person name="Li M."/>
        </authorList>
    </citation>
    <scope>NUCLEOTIDE SEQUENCE [LARGE SCALE GENOMIC DNA]</scope>
    <source>
        <strain evidence="14">SpSt-500</strain>
    </source>
</reference>
<dbReference type="NCBIfam" id="TIGR01083">
    <property type="entry name" value="nth"/>
    <property type="match status" value="1"/>
</dbReference>
<dbReference type="Gene3D" id="1.10.340.30">
    <property type="entry name" value="Hypothetical protein, domain 2"/>
    <property type="match status" value="1"/>
</dbReference>
<comment type="caution">
    <text evidence="14">The sequence shown here is derived from an EMBL/GenBank/DDBJ whole genome shotgun (WGS) entry which is preliminary data.</text>
</comment>
<evidence type="ECO:0000256" key="9">
    <source>
        <dbReference type="ARBA" id="ARBA00023204"/>
    </source>
</evidence>
<feature type="binding site" evidence="12">
    <location>
        <position position="198"/>
    </location>
    <ligand>
        <name>[4Fe-4S] cluster</name>
        <dbReference type="ChEBI" id="CHEBI:49883"/>
    </ligand>
</feature>
<evidence type="ECO:0000256" key="2">
    <source>
        <dbReference type="ARBA" id="ARBA00022485"/>
    </source>
</evidence>
<feature type="binding site" evidence="12">
    <location>
        <position position="191"/>
    </location>
    <ligand>
        <name>[4Fe-4S] cluster</name>
        <dbReference type="ChEBI" id="CHEBI:49883"/>
    </ligand>
</feature>
<dbReference type="PANTHER" id="PTHR10359:SF18">
    <property type="entry name" value="ENDONUCLEASE III"/>
    <property type="match status" value="1"/>
</dbReference>
<feature type="binding site" evidence="12">
    <location>
        <position position="201"/>
    </location>
    <ligand>
        <name>[4Fe-4S] cluster</name>
        <dbReference type="ChEBI" id="CHEBI:49883"/>
    </ligand>
</feature>
<comment type="cofactor">
    <cofactor evidence="12">
        <name>[4Fe-4S] cluster</name>
        <dbReference type="ChEBI" id="CHEBI:49883"/>
    </cofactor>
    <text evidence="12">Binds 1 [4Fe-4S] cluster.</text>
</comment>
<dbReference type="PIRSF" id="PIRSF001435">
    <property type="entry name" value="Nth"/>
    <property type="match status" value="1"/>
</dbReference>
<name>A0A832G7R0_9BACT</name>
<dbReference type="GO" id="GO:0006285">
    <property type="term" value="P:base-excision repair, AP site formation"/>
    <property type="evidence" value="ECO:0007669"/>
    <property type="project" value="TreeGrafter"/>
</dbReference>
<keyword evidence="6 12" id="KW-0408">Iron</keyword>
<dbReference type="FunFam" id="1.10.340.30:FF:000001">
    <property type="entry name" value="Endonuclease III"/>
    <property type="match status" value="1"/>
</dbReference>
<keyword evidence="14" id="KW-0540">Nuclease</keyword>
<gene>
    <name evidence="12 14" type="primary">nth</name>
    <name evidence="14" type="ORF">ENS56_12355</name>
</gene>
<dbReference type="FunFam" id="1.10.1670.10:FF:000001">
    <property type="entry name" value="Endonuclease III"/>
    <property type="match status" value="1"/>
</dbReference>
<keyword evidence="3 12" id="KW-0479">Metal-binding</keyword>
<evidence type="ECO:0000256" key="8">
    <source>
        <dbReference type="ARBA" id="ARBA00023125"/>
    </source>
</evidence>
<keyword evidence="5 12" id="KW-0378">Hydrolase</keyword>
<comment type="function">
    <text evidence="12">DNA repair enzyme that has both DNA N-glycosylase activity and AP-lyase activity. The DNA N-glycosylase activity releases various damaged pyrimidines from DNA by cleaving the N-glycosidic bond, leaving an AP (apurinic/apyrimidinic) site. The AP-lyase activity cleaves the phosphodiester bond 3' to the AP site by a beta-elimination, leaving a 3'-terminal unsaturated sugar and a product with a terminal 5'-phosphate.</text>
</comment>
<dbReference type="GO" id="GO:0140078">
    <property type="term" value="F:class I DNA-(apurinic or apyrimidinic site) endonuclease activity"/>
    <property type="evidence" value="ECO:0007669"/>
    <property type="project" value="UniProtKB-EC"/>
</dbReference>
<dbReference type="HAMAP" id="MF_00942">
    <property type="entry name" value="Nth"/>
    <property type="match status" value="1"/>
</dbReference>
<dbReference type="GO" id="GO:0019104">
    <property type="term" value="F:DNA N-glycosylase activity"/>
    <property type="evidence" value="ECO:0007669"/>
    <property type="project" value="UniProtKB-UniRule"/>
</dbReference>
<keyword evidence="7 12" id="KW-0411">Iron-sulfur</keyword>
<evidence type="ECO:0000256" key="7">
    <source>
        <dbReference type="ARBA" id="ARBA00023014"/>
    </source>
</evidence>
<dbReference type="Pfam" id="PF00633">
    <property type="entry name" value="HHH"/>
    <property type="match status" value="1"/>
</dbReference>
<dbReference type="PANTHER" id="PTHR10359">
    <property type="entry name" value="A/G-SPECIFIC ADENINE GLYCOSYLASE/ENDONUCLEASE III"/>
    <property type="match status" value="1"/>
</dbReference>
<dbReference type="Pfam" id="PF00730">
    <property type="entry name" value="HhH-GPD"/>
    <property type="match status" value="1"/>
</dbReference>
<dbReference type="InterPro" id="IPR023170">
    <property type="entry name" value="HhH_base_excis_C"/>
</dbReference>
<accession>A0A832G7R0</accession>
<evidence type="ECO:0000256" key="3">
    <source>
        <dbReference type="ARBA" id="ARBA00022723"/>
    </source>
</evidence>
<feature type="domain" description="HhH-GPD" evidence="13">
    <location>
        <begin position="42"/>
        <end position="189"/>
    </location>
</feature>
<keyword evidence="4 12" id="KW-0227">DNA damage</keyword>
<comment type="catalytic activity">
    <reaction evidence="12">
        <text>2'-deoxyribonucleotide-(2'-deoxyribose 5'-phosphate)-2'-deoxyribonucleotide-DNA = a 3'-end 2'-deoxyribonucleotide-(2,3-dehydro-2,3-deoxyribose 5'-phosphate)-DNA + a 5'-end 5'-phospho-2'-deoxyribonucleoside-DNA + H(+)</text>
        <dbReference type="Rhea" id="RHEA:66592"/>
        <dbReference type="Rhea" id="RHEA-COMP:13180"/>
        <dbReference type="Rhea" id="RHEA-COMP:16897"/>
        <dbReference type="Rhea" id="RHEA-COMP:17067"/>
        <dbReference type="ChEBI" id="CHEBI:15378"/>
        <dbReference type="ChEBI" id="CHEBI:136412"/>
        <dbReference type="ChEBI" id="CHEBI:157695"/>
        <dbReference type="ChEBI" id="CHEBI:167181"/>
        <dbReference type="EC" id="4.2.99.18"/>
    </reaction>
</comment>
<keyword evidence="14" id="KW-0255">Endonuclease</keyword>
<evidence type="ECO:0000256" key="1">
    <source>
        <dbReference type="ARBA" id="ARBA00008343"/>
    </source>
</evidence>
<dbReference type="GO" id="GO:0046872">
    <property type="term" value="F:metal ion binding"/>
    <property type="evidence" value="ECO:0007669"/>
    <property type="project" value="UniProtKB-KW"/>
</dbReference>
<sequence length="216" mass="24229">MNDKKEKLRAKKIFDLLKEEYPDAKIALNFSNPFQLLVATILSAQCTDQRVNIVTKELFKKYKSAKDFLNVSDEELEKDIFSTGFYKQKAKSIKACCKALIENHNGKVPADFDELVKLPGVGRKTASVVAGNAFGIPAIAVDTHVKRLSNLLGFVDTDNPDKIEMRLKELLPEEYWILSSHLLATHGRKVCIANRPKCELCVIAKYCPSNKLISGK</sequence>
<dbReference type="EMBL" id="DSVI01000019">
    <property type="protein sequence ID" value="HGT48823.1"/>
    <property type="molecule type" value="Genomic_DNA"/>
</dbReference>
<dbReference type="InterPro" id="IPR011257">
    <property type="entry name" value="DNA_glycosylase"/>
</dbReference>
<evidence type="ECO:0000256" key="12">
    <source>
        <dbReference type="HAMAP-Rule" id="MF_00942"/>
    </source>
</evidence>
<proteinExistence type="inferred from homology"/>
<dbReference type="InterPro" id="IPR000445">
    <property type="entry name" value="HhH_motif"/>
</dbReference>
<dbReference type="AlphaFoldDB" id="A0A832G7R0"/>
<dbReference type="CDD" id="cd00056">
    <property type="entry name" value="ENDO3c"/>
    <property type="match status" value="1"/>
</dbReference>
<keyword evidence="10 12" id="KW-0456">Lyase</keyword>
<keyword evidence="2 12" id="KW-0004">4Fe-4S</keyword>
<dbReference type="SUPFAM" id="SSF48150">
    <property type="entry name" value="DNA-glycosylase"/>
    <property type="match status" value="1"/>
</dbReference>
<dbReference type="GO" id="GO:0003677">
    <property type="term" value="F:DNA binding"/>
    <property type="evidence" value="ECO:0007669"/>
    <property type="project" value="UniProtKB-UniRule"/>
</dbReference>
<dbReference type="SMART" id="SM00478">
    <property type="entry name" value="ENDO3c"/>
    <property type="match status" value="1"/>
</dbReference>
<keyword evidence="8 12" id="KW-0238">DNA-binding</keyword>
<dbReference type="Gene3D" id="1.10.1670.10">
    <property type="entry name" value="Helix-hairpin-Helix base-excision DNA repair enzymes (C-terminal)"/>
    <property type="match status" value="1"/>
</dbReference>
<dbReference type="InterPro" id="IPR005759">
    <property type="entry name" value="Nth"/>
</dbReference>
<comment type="similarity">
    <text evidence="1 12">Belongs to the Nth/MutY family.</text>
</comment>
<keyword evidence="9 12" id="KW-0234">DNA repair</keyword>
<evidence type="ECO:0000313" key="14">
    <source>
        <dbReference type="EMBL" id="HGT48823.1"/>
    </source>
</evidence>
<keyword evidence="11 12" id="KW-0326">Glycosidase</keyword>
<evidence type="ECO:0000256" key="11">
    <source>
        <dbReference type="ARBA" id="ARBA00023295"/>
    </source>
</evidence>
<dbReference type="PROSITE" id="PS00764">
    <property type="entry name" value="ENDONUCLEASE_III_1"/>
    <property type="match status" value="1"/>
</dbReference>
<dbReference type="InterPro" id="IPR003265">
    <property type="entry name" value="HhH-GPD_domain"/>
</dbReference>